<organism evidence="3 4">
    <name type="scientific">Cladophialophora chaetospira</name>
    <dbReference type="NCBI Taxonomy" id="386627"/>
    <lineage>
        <taxon>Eukaryota</taxon>
        <taxon>Fungi</taxon>
        <taxon>Dikarya</taxon>
        <taxon>Ascomycota</taxon>
        <taxon>Pezizomycotina</taxon>
        <taxon>Eurotiomycetes</taxon>
        <taxon>Chaetothyriomycetidae</taxon>
        <taxon>Chaetothyriales</taxon>
        <taxon>Herpotrichiellaceae</taxon>
        <taxon>Cladophialophora</taxon>
    </lineage>
</organism>
<dbReference type="PANTHER" id="PTHR36223:SF1">
    <property type="entry name" value="TRANSCRIPTION ELONGATION FACTOR EAF N-TERMINAL DOMAIN-CONTAINING PROTEIN"/>
    <property type="match status" value="1"/>
</dbReference>
<feature type="compositionally biased region" description="Basic and acidic residues" evidence="1">
    <location>
        <begin position="300"/>
        <end position="311"/>
    </location>
</feature>
<feature type="region of interest" description="Disordered" evidence="1">
    <location>
        <begin position="279"/>
        <end position="341"/>
    </location>
</feature>
<dbReference type="InterPro" id="IPR057678">
    <property type="entry name" value="DUF7918"/>
</dbReference>
<feature type="domain" description="DUF7918" evidence="2">
    <location>
        <begin position="7"/>
        <end position="219"/>
    </location>
</feature>
<dbReference type="EMBL" id="JAPDRK010000008">
    <property type="protein sequence ID" value="KAJ9609590.1"/>
    <property type="molecule type" value="Genomic_DNA"/>
</dbReference>
<feature type="compositionally biased region" description="Basic and acidic residues" evidence="1">
    <location>
        <begin position="279"/>
        <end position="292"/>
    </location>
</feature>
<proteinExistence type="predicted"/>
<dbReference type="AlphaFoldDB" id="A0AA38XA45"/>
<keyword evidence="4" id="KW-1185">Reference proteome</keyword>
<comment type="caution">
    <text evidence="3">The sequence shown here is derived from an EMBL/GenBank/DDBJ whole genome shotgun (WGS) entry which is preliminary data.</text>
</comment>
<dbReference type="Proteomes" id="UP001172673">
    <property type="component" value="Unassembled WGS sequence"/>
</dbReference>
<gene>
    <name evidence="3" type="ORF">H2200_005917</name>
</gene>
<protein>
    <recommendedName>
        <fullName evidence="2">DUF7918 domain-containing protein</fullName>
    </recommendedName>
</protein>
<evidence type="ECO:0000259" key="2">
    <source>
        <dbReference type="Pfam" id="PF25534"/>
    </source>
</evidence>
<dbReference type="PANTHER" id="PTHR36223">
    <property type="entry name" value="BETA-LACTAMASE-TYPE TRANSPEPTIDASE FOLD DOMAIN CONTAINING PROTEIN"/>
    <property type="match status" value="1"/>
</dbReference>
<sequence length="341" mass="38072">MAIIDDVEITIVCGDIVVQEYAVPTDNDDVGDDDRGCPATIVKYIEALPGAKFAINYSVKGEQGFGAADYLSLSTWIDGLKVTAPMIKAEDYDPQQGFSRRRDGVYVGRRHMRPYQWTELSTTDERPEGTLEDVKAKFAKLGTIRVEFSRKKIVSRTVRSDLTTLAETLIPEKALKGQPLELGLGLGNVVTVPNKPTVKGECIDNHPIAVFIFWYRSKSECTKATSGTADWQVEDALQILGVLPRTPEPIPLEDRDPESLTREELVELARRQRAQREADKVKIKREETEAHTRHFAATGVKREAPEHNEGHEADDDGEDLSVISPLNKRARKTETIDLTDD</sequence>
<name>A0AA38XA45_9EURO</name>
<evidence type="ECO:0000256" key="1">
    <source>
        <dbReference type="SAM" id="MobiDB-lite"/>
    </source>
</evidence>
<accession>A0AA38XA45</accession>
<reference evidence="3" key="1">
    <citation type="submission" date="2022-10" db="EMBL/GenBank/DDBJ databases">
        <title>Culturing micro-colonial fungi from biological soil crusts in the Mojave desert and describing Neophaeococcomyces mojavensis, and introducing the new genera and species Taxawa tesnikishii.</title>
        <authorList>
            <person name="Kurbessoian T."/>
            <person name="Stajich J.E."/>
        </authorList>
    </citation>
    <scope>NUCLEOTIDE SEQUENCE</scope>
    <source>
        <strain evidence="3">TK_41</strain>
    </source>
</reference>
<dbReference type="Pfam" id="PF25534">
    <property type="entry name" value="DUF7918"/>
    <property type="match status" value="1"/>
</dbReference>
<evidence type="ECO:0000313" key="3">
    <source>
        <dbReference type="EMBL" id="KAJ9609590.1"/>
    </source>
</evidence>
<evidence type="ECO:0000313" key="4">
    <source>
        <dbReference type="Proteomes" id="UP001172673"/>
    </source>
</evidence>